<evidence type="ECO:0000256" key="1">
    <source>
        <dbReference type="SAM" id="Phobius"/>
    </source>
</evidence>
<keyword evidence="3" id="KW-1185">Reference proteome</keyword>
<evidence type="ECO:0000313" key="3">
    <source>
        <dbReference type="Proteomes" id="UP000005237"/>
    </source>
</evidence>
<proteinExistence type="predicted"/>
<sequence>MYFQVNSTPFSLLFLRNWCHYTCIEWMRMWRENGRFVRWNKANSPYLFITRLVDVFAKNVAGLVLFPVFLVFFFRDFHVLIIPGR</sequence>
<reference evidence="3" key="1">
    <citation type="submission" date="2010-08" db="EMBL/GenBank/DDBJ databases">
        <authorList>
            <consortium name="Caenorhabditis japonica Sequencing Consortium"/>
            <person name="Wilson R.K."/>
        </authorList>
    </citation>
    <scope>NUCLEOTIDE SEQUENCE [LARGE SCALE GENOMIC DNA]</scope>
    <source>
        <strain evidence="3">DF5081</strain>
    </source>
</reference>
<feature type="transmembrane region" description="Helical" evidence="1">
    <location>
        <begin position="55"/>
        <end position="74"/>
    </location>
</feature>
<accession>A0A8R1IF42</accession>
<evidence type="ECO:0000313" key="2">
    <source>
        <dbReference type="EnsemblMetazoa" id="CJA33545.1"/>
    </source>
</evidence>
<keyword evidence="1" id="KW-0812">Transmembrane</keyword>
<dbReference type="Proteomes" id="UP000005237">
    <property type="component" value="Unassembled WGS sequence"/>
</dbReference>
<keyword evidence="1" id="KW-0472">Membrane</keyword>
<protein>
    <submittedName>
        <fullName evidence="2">Uncharacterized protein</fullName>
    </submittedName>
</protein>
<organism evidence="2 3">
    <name type="scientific">Caenorhabditis japonica</name>
    <dbReference type="NCBI Taxonomy" id="281687"/>
    <lineage>
        <taxon>Eukaryota</taxon>
        <taxon>Metazoa</taxon>
        <taxon>Ecdysozoa</taxon>
        <taxon>Nematoda</taxon>
        <taxon>Chromadorea</taxon>
        <taxon>Rhabditida</taxon>
        <taxon>Rhabditina</taxon>
        <taxon>Rhabditomorpha</taxon>
        <taxon>Rhabditoidea</taxon>
        <taxon>Rhabditidae</taxon>
        <taxon>Peloderinae</taxon>
        <taxon>Caenorhabditis</taxon>
    </lineage>
</organism>
<name>A0A8R1IF42_CAEJA</name>
<reference evidence="2" key="2">
    <citation type="submission" date="2022-06" db="UniProtKB">
        <authorList>
            <consortium name="EnsemblMetazoa"/>
        </authorList>
    </citation>
    <scope>IDENTIFICATION</scope>
    <source>
        <strain evidence="2">DF5081</strain>
    </source>
</reference>
<dbReference type="AlphaFoldDB" id="A0A8R1IF42"/>
<dbReference type="EnsemblMetazoa" id="CJA33545.1">
    <property type="protein sequence ID" value="CJA33545.1"/>
    <property type="gene ID" value="WBGene00209392"/>
</dbReference>
<keyword evidence="1" id="KW-1133">Transmembrane helix</keyword>